<evidence type="ECO:0000256" key="3">
    <source>
        <dbReference type="ARBA" id="ARBA00022679"/>
    </source>
</evidence>
<dbReference type="Pfam" id="PF02578">
    <property type="entry name" value="Cu-oxidase_4"/>
    <property type="match status" value="1"/>
</dbReference>
<evidence type="ECO:0000256" key="1">
    <source>
        <dbReference type="ARBA" id="ARBA00000553"/>
    </source>
</evidence>
<dbReference type="GO" id="GO:0017061">
    <property type="term" value="F:S-methyl-5-thioadenosine phosphorylase activity"/>
    <property type="evidence" value="ECO:0007669"/>
    <property type="project" value="UniProtKB-EC"/>
</dbReference>
<dbReference type="SUPFAM" id="SSF64438">
    <property type="entry name" value="CNF1/YfiH-like putative cysteine hydrolases"/>
    <property type="match status" value="1"/>
</dbReference>
<dbReference type="InterPro" id="IPR003730">
    <property type="entry name" value="Cu_polyphenol_OxRdtase"/>
</dbReference>
<keyword evidence="5" id="KW-0378">Hydrolase</keyword>
<dbReference type="RefSeq" id="WP_259055847.1">
    <property type="nucleotide sequence ID" value="NZ_JANUCT010000013.1"/>
</dbReference>
<sequence length="254" mass="27000">MADTRAWLAADWPAPDHVHAGTTTRAGGYSKPPYASFNLAAHVGDDGAAVNHNRRQLQQCLQLPAEPAWLQQVHGPRVIAAHTIDDGPADASWTDRPGVVCAVLTADCLPLLLTDRGGSCVAVVHVGWRGLVAGVIDATVAALPAHPADLLAWLGPAIGPAAFEVGSDVRDACLATFANADSCFTRGRPGHWQADLPGLAERALRRAGVETCCNCGYCTYSDPLRFYSYRRDGTTGRMASLIWMDAAPVDYACR</sequence>
<evidence type="ECO:0000256" key="4">
    <source>
        <dbReference type="ARBA" id="ARBA00022723"/>
    </source>
</evidence>
<evidence type="ECO:0000256" key="5">
    <source>
        <dbReference type="ARBA" id="ARBA00022801"/>
    </source>
</evidence>
<dbReference type="NCBIfam" id="TIGR00726">
    <property type="entry name" value="peptidoglycan editing factor PgeF"/>
    <property type="match status" value="1"/>
</dbReference>
<keyword evidence="4" id="KW-0479">Metal-binding</keyword>
<comment type="similarity">
    <text evidence="2 10">Belongs to the purine nucleoside phosphorylase YfiH/LACC1 family.</text>
</comment>
<dbReference type="InterPro" id="IPR011324">
    <property type="entry name" value="Cytotoxic_necrot_fac-like_cat"/>
</dbReference>
<evidence type="ECO:0000313" key="12">
    <source>
        <dbReference type="Proteomes" id="UP001204445"/>
    </source>
</evidence>
<keyword evidence="6" id="KW-0862">Zinc</keyword>
<comment type="catalytic activity">
    <reaction evidence="7">
        <text>adenosine + H2O + H(+) = inosine + NH4(+)</text>
        <dbReference type="Rhea" id="RHEA:24408"/>
        <dbReference type="ChEBI" id="CHEBI:15377"/>
        <dbReference type="ChEBI" id="CHEBI:15378"/>
        <dbReference type="ChEBI" id="CHEBI:16335"/>
        <dbReference type="ChEBI" id="CHEBI:17596"/>
        <dbReference type="ChEBI" id="CHEBI:28938"/>
        <dbReference type="EC" id="3.5.4.4"/>
    </reaction>
    <physiologicalReaction direction="left-to-right" evidence="7">
        <dbReference type="Rhea" id="RHEA:24409"/>
    </physiologicalReaction>
</comment>
<evidence type="ECO:0000256" key="2">
    <source>
        <dbReference type="ARBA" id="ARBA00007353"/>
    </source>
</evidence>
<evidence type="ECO:0000256" key="6">
    <source>
        <dbReference type="ARBA" id="ARBA00022833"/>
    </source>
</evidence>
<keyword evidence="12" id="KW-1185">Reference proteome</keyword>
<dbReference type="PANTHER" id="PTHR30616">
    <property type="entry name" value="UNCHARACTERIZED PROTEIN YFIH"/>
    <property type="match status" value="1"/>
</dbReference>
<accession>A0AAE3HM77</accession>
<comment type="catalytic activity">
    <reaction evidence="1">
        <text>inosine + phosphate = alpha-D-ribose 1-phosphate + hypoxanthine</text>
        <dbReference type="Rhea" id="RHEA:27646"/>
        <dbReference type="ChEBI" id="CHEBI:17368"/>
        <dbReference type="ChEBI" id="CHEBI:17596"/>
        <dbReference type="ChEBI" id="CHEBI:43474"/>
        <dbReference type="ChEBI" id="CHEBI:57720"/>
        <dbReference type="EC" id="2.4.2.1"/>
    </reaction>
    <physiologicalReaction direction="left-to-right" evidence="1">
        <dbReference type="Rhea" id="RHEA:27647"/>
    </physiologicalReaction>
</comment>
<evidence type="ECO:0000256" key="10">
    <source>
        <dbReference type="RuleBase" id="RU361274"/>
    </source>
</evidence>
<organism evidence="11 12">
    <name type="scientific">Methylohalomonas lacus</name>
    <dbReference type="NCBI Taxonomy" id="398773"/>
    <lineage>
        <taxon>Bacteria</taxon>
        <taxon>Pseudomonadati</taxon>
        <taxon>Pseudomonadota</taxon>
        <taxon>Gammaproteobacteria</taxon>
        <taxon>Methylohalomonadales</taxon>
        <taxon>Methylohalomonadaceae</taxon>
        <taxon>Methylohalomonas</taxon>
    </lineage>
</organism>
<comment type="catalytic activity">
    <reaction evidence="9">
        <text>S-methyl-5'-thioadenosine + phosphate = 5-(methylsulfanyl)-alpha-D-ribose 1-phosphate + adenine</text>
        <dbReference type="Rhea" id="RHEA:11852"/>
        <dbReference type="ChEBI" id="CHEBI:16708"/>
        <dbReference type="ChEBI" id="CHEBI:17509"/>
        <dbReference type="ChEBI" id="CHEBI:43474"/>
        <dbReference type="ChEBI" id="CHEBI:58533"/>
        <dbReference type="EC" id="2.4.2.28"/>
    </reaction>
    <physiologicalReaction direction="left-to-right" evidence="9">
        <dbReference type="Rhea" id="RHEA:11853"/>
    </physiologicalReaction>
</comment>
<dbReference type="CDD" id="cd16833">
    <property type="entry name" value="YfiH"/>
    <property type="match status" value="1"/>
</dbReference>
<reference evidence="11" key="1">
    <citation type="submission" date="2022-08" db="EMBL/GenBank/DDBJ databases">
        <title>Genomic Encyclopedia of Type Strains, Phase III (KMG-III): the genomes of soil and plant-associated and newly described type strains.</title>
        <authorList>
            <person name="Whitman W."/>
        </authorList>
    </citation>
    <scope>NUCLEOTIDE SEQUENCE</scope>
    <source>
        <strain evidence="11">HMT 1</strain>
    </source>
</reference>
<dbReference type="AlphaFoldDB" id="A0AAE3HM77"/>
<comment type="caution">
    <text evidence="11">The sequence shown here is derived from an EMBL/GenBank/DDBJ whole genome shotgun (WGS) entry which is preliminary data.</text>
</comment>
<proteinExistence type="inferred from homology"/>
<protein>
    <recommendedName>
        <fullName evidence="10">Purine nucleoside phosphorylase</fullName>
    </recommendedName>
</protein>
<dbReference type="Proteomes" id="UP001204445">
    <property type="component" value="Unassembled WGS sequence"/>
</dbReference>
<gene>
    <name evidence="11" type="ORF">J2T55_001905</name>
</gene>
<evidence type="ECO:0000256" key="9">
    <source>
        <dbReference type="ARBA" id="ARBA00049893"/>
    </source>
</evidence>
<comment type="catalytic activity">
    <reaction evidence="8">
        <text>adenosine + phosphate = alpha-D-ribose 1-phosphate + adenine</text>
        <dbReference type="Rhea" id="RHEA:27642"/>
        <dbReference type="ChEBI" id="CHEBI:16335"/>
        <dbReference type="ChEBI" id="CHEBI:16708"/>
        <dbReference type="ChEBI" id="CHEBI:43474"/>
        <dbReference type="ChEBI" id="CHEBI:57720"/>
        <dbReference type="EC" id="2.4.2.1"/>
    </reaction>
    <physiologicalReaction direction="left-to-right" evidence="8">
        <dbReference type="Rhea" id="RHEA:27643"/>
    </physiologicalReaction>
</comment>
<dbReference type="GO" id="GO:0005507">
    <property type="term" value="F:copper ion binding"/>
    <property type="evidence" value="ECO:0007669"/>
    <property type="project" value="TreeGrafter"/>
</dbReference>
<evidence type="ECO:0000256" key="7">
    <source>
        <dbReference type="ARBA" id="ARBA00047989"/>
    </source>
</evidence>
<name>A0AAE3HM77_9GAMM</name>
<dbReference type="InterPro" id="IPR038371">
    <property type="entry name" value="Cu_polyphenol_OxRdtase_sf"/>
</dbReference>
<dbReference type="Gene3D" id="3.60.140.10">
    <property type="entry name" value="CNF1/YfiH-like putative cysteine hydrolases"/>
    <property type="match status" value="1"/>
</dbReference>
<keyword evidence="3" id="KW-0808">Transferase</keyword>
<evidence type="ECO:0000256" key="8">
    <source>
        <dbReference type="ARBA" id="ARBA00048968"/>
    </source>
</evidence>
<dbReference type="EMBL" id="JANUCT010000013">
    <property type="protein sequence ID" value="MCS3903873.1"/>
    <property type="molecule type" value="Genomic_DNA"/>
</dbReference>
<dbReference type="GO" id="GO:0016787">
    <property type="term" value="F:hydrolase activity"/>
    <property type="evidence" value="ECO:0007669"/>
    <property type="project" value="UniProtKB-KW"/>
</dbReference>
<dbReference type="PANTHER" id="PTHR30616:SF2">
    <property type="entry name" value="PURINE NUCLEOSIDE PHOSPHORYLASE LACC1"/>
    <property type="match status" value="1"/>
</dbReference>
<evidence type="ECO:0000313" key="11">
    <source>
        <dbReference type="EMBL" id="MCS3903873.1"/>
    </source>
</evidence>